<dbReference type="EMBL" id="BKCP01000001">
    <property type="protein sequence ID" value="GER24565.1"/>
    <property type="molecule type" value="Genomic_DNA"/>
</dbReference>
<dbReference type="AlphaFoldDB" id="A0A5A7NVB3"/>
<keyword evidence="2" id="KW-1185">Reference proteome</keyword>
<proteinExistence type="predicted"/>
<protein>
    <submittedName>
        <fullName evidence="1">ATPase family AAA domain-containing protein 2B</fullName>
    </submittedName>
</protein>
<accession>A0A5A7NVB3</accession>
<sequence>MRSIQYAVNRRPKLVRIRSRGDDIDPILVDFLDVRITTANGFKTNLFYPFCQLSEESPVIIEEEFLQRAGRTRRSDQYKRHGFTFFNLQDCNDSVFDLGTALKTSRKFNLLNRQIYMQDITLLIEGNNRYNQDKSNQGKKSEWLKSIEHAISRISSIFNASQKTRASKKTACKNLKLTKRKLGMSMSTHKLPPFFLAPVIRANI</sequence>
<reference evidence="2" key="1">
    <citation type="journal article" date="2019" name="Curr. Biol.">
        <title>Genome Sequence of Striga asiatica Provides Insight into the Evolution of Plant Parasitism.</title>
        <authorList>
            <person name="Yoshida S."/>
            <person name="Kim S."/>
            <person name="Wafula E.K."/>
            <person name="Tanskanen J."/>
            <person name="Kim Y.M."/>
            <person name="Honaas L."/>
            <person name="Yang Z."/>
            <person name="Spallek T."/>
            <person name="Conn C.E."/>
            <person name="Ichihashi Y."/>
            <person name="Cheong K."/>
            <person name="Cui S."/>
            <person name="Der J.P."/>
            <person name="Gundlach H."/>
            <person name="Jiao Y."/>
            <person name="Hori C."/>
            <person name="Ishida J.K."/>
            <person name="Kasahara H."/>
            <person name="Kiba T."/>
            <person name="Kim M.S."/>
            <person name="Koo N."/>
            <person name="Laohavisit A."/>
            <person name="Lee Y.H."/>
            <person name="Lumba S."/>
            <person name="McCourt P."/>
            <person name="Mortimer J.C."/>
            <person name="Mutuku J.M."/>
            <person name="Nomura T."/>
            <person name="Sasaki-Sekimoto Y."/>
            <person name="Seto Y."/>
            <person name="Wang Y."/>
            <person name="Wakatake T."/>
            <person name="Sakakibara H."/>
            <person name="Demura T."/>
            <person name="Yamaguchi S."/>
            <person name="Yoneyama K."/>
            <person name="Manabe R.I."/>
            <person name="Nelson D.C."/>
            <person name="Schulman A.H."/>
            <person name="Timko M.P."/>
            <person name="dePamphilis C.W."/>
            <person name="Choi D."/>
            <person name="Shirasu K."/>
        </authorList>
    </citation>
    <scope>NUCLEOTIDE SEQUENCE [LARGE SCALE GENOMIC DNA]</scope>
    <source>
        <strain evidence="2">cv. UVA1</strain>
    </source>
</reference>
<dbReference type="Proteomes" id="UP000325081">
    <property type="component" value="Unassembled WGS sequence"/>
</dbReference>
<evidence type="ECO:0000313" key="1">
    <source>
        <dbReference type="EMBL" id="GER24565.1"/>
    </source>
</evidence>
<gene>
    <name evidence="1" type="ORF">STAS_00099</name>
</gene>
<organism evidence="1 2">
    <name type="scientific">Striga asiatica</name>
    <name type="common">Asiatic witchweed</name>
    <name type="synonym">Buchnera asiatica</name>
    <dbReference type="NCBI Taxonomy" id="4170"/>
    <lineage>
        <taxon>Eukaryota</taxon>
        <taxon>Viridiplantae</taxon>
        <taxon>Streptophyta</taxon>
        <taxon>Embryophyta</taxon>
        <taxon>Tracheophyta</taxon>
        <taxon>Spermatophyta</taxon>
        <taxon>Magnoliopsida</taxon>
        <taxon>eudicotyledons</taxon>
        <taxon>Gunneridae</taxon>
        <taxon>Pentapetalae</taxon>
        <taxon>asterids</taxon>
        <taxon>lamiids</taxon>
        <taxon>Lamiales</taxon>
        <taxon>Orobanchaceae</taxon>
        <taxon>Buchnereae</taxon>
        <taxon>Striga</taxon>
    </lineage>
</organism>
<name>A0A5A7NVB3_STRAF</name>
<comment type="caution">
    <text evidence="1">The sequence shown here is derived from an EMBL/GenBank/DDBJ whole genome shotgun (WGS) entry which is preliminary data.</text>
</comment>
<evidence type="ECO:0000313" key="2">
    <source>
        <dbReference type="Proteomes" id="UP000325081"/>
    </source>
</evidence>